<dbReference type="InParanoid" id="I1BYT2"/>
<dbReference type="AlphaFoldDB" id="I1BYT2"/>
<accession>I1BYT2</accession>
<protein>
    <submittedName>
        <fullName evidence="1">Uncharacterized protein</fullName>
    </submittedName>
</protein>
<dbReference type="EMBL" id="CH476735">
    <property type="protein sequence ID" value="EIE81362.1"/>
    <property type="molecule type" value="Genomic_DNA"/>
</dbReference>
<sequence>MTEYHIPYLSEDEKLFLNTTATYSQARRTSSIEQTRLLVFLLKTATLHATCGSDIAM</sequence>
<keyword evidence="2" id="KW-1185">Reference proteome</keyword>
<reference evidence="1 2" key="1">
    <citation type="journal article" date="2009" name="PLoS Genet.">
        <title>Genomic analysis of the basal lineage fungus Rhizopus oryzae reveals a whole-genome duplication.</title>
        <authorList>
            <person name="Ma L.-J."/>
            <person name="Ibrahim A.S."/>
            <person name="Skory C."/>
            <person name="Grabherr M.G."/>
            <person name="Burger G."/>
            <person name="Butler M."/>
            <person name="Elias M."/>
            <person name="Idnurm A."/>
            <person name="Lang B.F."/>
            <person name="Sone T."/>
            <person name="Abe A."/>
            <person name="Calvo S.E."/>
            <person name="Corrochano L.M."/>
            <person name="Engels R."/>
            <person name="Fu J."/>
            <person name="Hansberg W."/>
            <person name="Kim J.-M."/>
            <person name="Kodira C.D."/>
            <person name="Koehrsen M.J."/>
            <person name="Liu B."/>
            <person name="Miranda-Saavedra D."/>
            <person name="O'Leary S."/>
            <person name="Ortiz-Castellanos L."/>
            <person name="Poulter R."/>
            <person name="Rodriguez-Romero J."/>
            <person name="Ruiz-Herrera J."/>
            <person name="Shen Y.-Q."/>
            <person name="Zeng Q."/>
            <person name="Galagan J."/>
            <person name="Birren B.W."/>
            <person name="Cuomo C.A."/>
            <person name="Wickes B.L."/>
        </authorList>
    </citation>
    <scope>NUCLEOTIDE SEQUENCE [LARGE SCALE GENOMIC DNA]</scope>
    <source>
        <strain evidence="2">RA 99-880 / ATCC MYA-4621 / FGSC 9543 / NRRL 43880</strain>
    </source>
</reference>
<proteinExistence type="predicted"/>
<evidence type="ECO:0000313" key="2">
    <source>
        <dbReference type="Proteomes" id="UP000009138"/>
    </source>
</evidence>
<dbReference type="GeneID" id="93613038"/>
<name>I1BYT2_RHIO9</name>
<gene>
    <name evidence="1" type="ORF">RO3G_06067</name>
</gene>
<dbReference type="OrthoDB" id="2277550at2759"/>
<organism evidence="1 2">
    <name type="scientific">Rhizopus delemar (strain RA 99-880 / ATCC MYA-4621 / FGSC 9543 / NRRL 43880)</name>
    <name type="common">Mucormycosis agent</name>
    <name type="synonym">Rhizopus arrhizus var. delemar</name>
    <dbReference type="NCBI Taxonomy" id="246409"/>
    <lineage>
        <taxon>Eukaryota</taxon>
        <taxon>Fungi</taxon>
        <taxon>Fungi incertae sedis</taxon>
        <taxon>Mucoromycota</taxon>
        <taxon>Mucoromycotina</taxon>
        <taxon>Mucoromycetes</taxon>
        <taxon>Mucorales</taxon>
        <taxon>Mucorineae</taxon>
        <taxon>Rhizopodaceae</taxon>
        <taxon>Rhizopus</taxon>
    </lineage>
</organism>
<dbReference type="RefSeq" id="XP_067516758.1">
    <property type="nucleotide sequence ID" value="XM_067660657.1"/>
</dbReference>
<dbReference type="Proteomes" id="UP000009138">
    <property type="component" value="Unassembled WGS sequence"/>
</dbReference>
<evidence type="ECO:0000313" key="1">
    <source>
        <dbReference type="EMBL" id="EIE81362.1"/>
    </source>
</evidence>
<dbReference type="VEuPathDB" id="FungiDB:RO3G_06067"/>